<feature type="transmembrane region" description="Helical" evidence="7">
    <location>
        <begin position="403"/>
        <end position="431"/>
    </location>
</feature>
<feature type="transmembrane region" description="Helical" evidence="7">
    <location>
        <begin position="143"/>
        <end position="164"/>
    </location>
</feature>
<dbReference type="PROSITE" id="PS50076">
    <property type="entry name" value="DNAJ_2"/>
    <property type="match status" value="1"/>
</dbReference>
<feature type="transmembrane region" description="Helical" evidence="7">
    <location>
        <begin position="209"/>
        <end position="227"/>
    </location>
</feature>
<dbReference type="Pfam" id="PF10269">
    <property type="entry name" value="Tmemb_185A"/>
    <property type="match status" value="1"/>
</dbReference>
<dbReference type="Proteomes" id="UP001212152">
    <property type="component" value="Unassembled WGS sequence"/>
</dbReference>
<dbReference type="InterPro" id="IPR036869">
    <property type="entry name" value="J_dom_sf"/>
</dbReference>
<feature type="compositionally biased region" description="Acidic residues" evidence="6">
    <location>
        <begin position="176"/>
        <end position="186"/>
    </location>
</feature>
<comment type="subcellular location">
    <subcellularLocation>
        <location evidence="1">Membrane</location>
        <topology evidence="1">Lipid-anchor</topology>
    </subcellularLocation>
</comment>
<evidence type="ECO:0000256" key="4">
    <source>
        <dbReference type="ARBA" id="ARBA00023186"/>
    </source>
</evidence>
<accession>A0AAD5XQ26</accession>
<evidence type="ECO:0000256" key="5">
    <source>
        <dbReference type="ARBA" id="ARBA00023288"/>
    </source>
</evidence>
<keyword evidence="7" id="KW-0812">Transmembrane</keyword>
<evidence type="ECO:0000259" key="8">
    <source>
        <dbReference type="PROSITE" id="PS50076"/>
    </source>
</evidence>
<dbReference type="InterPro" id="IPR019396">
    <property type="entry name" value="TM_Fragile-X-F-assoc"/>
</dbReference>
<dbReference type="InterPro" id="IPR051434">
    <property type="entry name" value="DnaJ_C_subfamily_member5"/>
</dbReference>
<keyword evidence="4" id="KW-0143">Chaperone</keyword>
<evidence type="ECO:0000256" key="7">
    <source>
        <dbReference type="SAM" id="Phobius"/>
    </source>
</evidence>
<reference evidence="9" key="1">
    <citation type="submission" date="2020-05" db="EMBL/GenBank/DDBJ databases">
        <title>Phylogenomic resolution of chytrid fungi.</title>
        <authorList>
            <person name="Stajich J.E."/>
            <person name="Amses K."/>
            <person name="Simmons R."/>
            <person name="Seto K."/>
            <person name="Myers J."/>
            <person name="Bonds A."/>
            <person name="Quandt C.A."/>
            <person name="Barry K."/>
            <person name="Liu P."/>
            <person name="Grigoriev I."/>
            <person name="Longcore J.E."/>
            <person name="James T.Y."/>
        </authorList>
    </citation>
    <scope>NUCLEOTIDE SEQUENCE</scope>
    <source>
        <strain evidence="9">JEL0379</strain>
    </source>
</reference>
<comment type="caution">
    <text evidence="9">The sequence shown here is derived from an EMBL/GenBank/DDBJ whole genome shotgun (WGS) entry which is preliminary data.</text>
</comment>
<dbReference type="GO" id="GO:0005737">
    <property type="term" value="C:cytoplasm"/>
    <property type="evidence" value="ECO:0007669"/>
    <property type="project" value="UniProtKB-ARBA"/>
</dbReference>
<dbReference type="InterPro" id="IPR018253">
    <property type="entry name" value="DnaJ_domain_CS"/>
</dbReference>
<keyword evidence="7" id="KW-1133">Transmembrane helix</keyword>
<name>A0AAD5XQ26_9FUNG</name>
<feature type="transmembrane region" description="Helical" evidence="7">
    <location>
        <begin position="106"/>
        <end position="131"/>
    </location>
</feature>
<dbReference type="AlphaFoldDB" id="A0AAD5XQ26"/>
<dbReference type="PANTHER" id="PTHR44027">
    <property type="entry name" value="DNAJ HOMOLOG SUBFAMILY C MEMBER 5 HOMOLOG"/>
    <property type="match status" value="1"/>
</dbReference>
<protein>
    <recommendedName>
        <fullName evidence="8">J domain-containing protein</fullName>
    </recommendedName>
</protein>
<dbReference type="SMART" id="SM00271">
    <property type="entry name" value="DnaJ"/>
    <property type="match status" value="1"/>
</dbReference>
<dbReference type="PANTHER" id="PTHR44027:SF7">
    <property type="entry name" value="DNAJ HOMOLOG SUBFAMILY C MEMBER 5 HOMOLOG"/>
    <property type="match status" value="1"/>
</dbReference>
<dbReference type="EMBL" id="JADGJQ010000006">
    <property type="protein sequence ID" value="KAJ3183500.1"/>
    <property type="molecule type" value="Genomic_DNA"/>
</dbReference>
<feature type="domain" description="J" evidence="8">
    <location>
        <begin position="20"/>
        <end position="85"/>
    </location>
</feature>
<keyword evidence="10" id="KW-1185">Reference proteome</keyword>
<keyword evidence="3" id="KW-0564">Palmitate</keyword>
<dbReference type="SUPFAM" id="SSF46565">
    <property type="entry name" value="Chaperone J-domain"/>
    <property type="match status" value="1"/>
</dbReference>
<sequence length="471" mass="52831">MAGQQQAGGFPDLASLPNRDFYGVLDVARDADAEAIRKAYRRKALRCHPDKAGQDPATVELFQLVQRAYDVLSDPKKRQVYDKYGERGVLMMDQMGNVLPFIDPDFLLAMNTFFTVGSLVAALLIVFPAFVSVRADRKVTWNWGVVSIPLFLFDACLLLGLWMIRSQGDKAADANGQEDLDDDEYDRGETEQQRKDRRRRKSRRASGDAFVRWLLFLLFQIFVVLHLDGSIDWSWGVVFIPWFVIEVISFIGKIGLIAKTFRRGHSPPLVFEPGQDAEAQAPMRPFSGAEKALFVYDTFLTTVVRLAQLALVIAKINGSLDGVAWGIVFLPTWLWSGFKIVGIFLDRWMILRDVRRQAHGQKVDMGPLVVFRIVSLLVVSFFLYLGAGLLVRRLDGDSGKPSAAVILIPVFIVCGMLFCCFCCCLPCLLCCMQKGLEAELSAEEDAAGGAPVNLQERRITYQAIDDPRSRR</sequence>
<dbReference type="CDD" id="cd06257">
    <property type="entry name" value="DnaJ"/>
    <property type="match status" value="1"/>
</dbReference>
<feature type="region of interest" description="Disordered" evidence="6">
    <location>
        <begin position="174"/>
        <end position="200"/>
    </location>
</feature>
<proteinExistence type="predicted"/>
<dbReference type="PROSITE" id="PS00636">
    <property type="entry name" value="DNAJ_1"/>
    <property type="match status" value="1"/>
</dbReference>
<feature type="transmembrane region" description="Helical" evidence="7">
    <location>
        <begin position="293"/>
        <end position="316"/>
    </location>
</feature>
<organism evidence="9 10">
    <name type="scientific">Geranomyces variabilis</name>
    <dbReference type="NCBI Taxonomy" id="109894"/>
    <lineage>
        <taxon>Eukaryota</taxon>
        <taxon>Fungi</taxon>
        <taxon>Fungi incertae sedis</taxon>
        <taxon>Chytridiomycota</taxon>
        <taxon>Chytridiomycota incertae sedis</taxon>
        <taxon>Chytridiomycetes</taxon>
        <taxon>Spizellomycetales</taxon>
        <taxon>Powellomycetaceae</taxon>
        <taxon>Geranomyces</taxon>
    </lineage>
</organism>
<feature type="transmembrane region" description="Helical" evidence="7">
    <location>
        <begin position="233"/>
        <end position="256"/>
    </location>
</feature>
<evidence type="ECO:0000256" key="2">
    <source>
        <dbReference type="ARBA" id="ARBA00023136"/>
    </source>
</evidence>
<dbReference type="InterPro" id="IPR001623">
    <property type="entry name" value="DnaJ_domain"/>
</dbReference>
<dbReference type="PRINTS" id="PR00625">
    <property type="entry name" value="JDOMAIN"/>
</dbReference>
<evidence type="ECO:0000256" key="3">
    <source>
        <dbReference type="ARBA" id="ARBA00023139"/>
    </source>
</evidence>
<evidence type="ECO:0000256" key="6">
    <source>
        <dbReference type="SAM" id="MobiDB-lite"/>
    </source>
</evidence>
<gene>
    <name evidence="9" type="ORF">HDU87_006820</name>
</gene>
<evidence type="ECO:0000256" key="1">
    <source>
        <dbReference type="ARBA" id="ARBA00004635"/>
    </source>
</evidence>
<dbReference type="Pfam" id="PF00226">
    <property type="entry name" value="DnaJ"/>
    <property type="match status" value="1"/>
</dbReference>
<keyword evidence="2 7" id="KW-0472">Membrane</keyword>
<evidence type="ECO:0000313" key="10">
    <source>
        <dbReference type="Proteomes" id="UP001212152"/>
    </source>
</evidence>
<keyword evidence="5" id="KW-0449">Lipoprotein</keyword>
<dbReference type="Gene3D" id="1.10.287.110">
    <property type="entry name" value="DnaJ domain"/>
    <property type="match status" value="1"/>
</dbReference>
<evidence type="ECO:0000313" key="9">
    <source>
        <dbReference type="EMBL" id="KAJ3183500.1"/>
    </source>
</evidence>
<feature type="transmembrane region" description="Helical" evidence="7">
    <location>
        <begin position="366"/>
        <end position="391"/>
    </location>
</feature>
<dbReference type="GO" id="GO:0016020">
    <property type="term" value="C:membrane"/>
    <property type="evidence" value="ECO:0007669"/>
    <property type="project" value="UniProtKB-SubCell"/>
</dbReference>
<feature type="transmembrane region" description="Helical" evidence="7">
    <location>
        <begin position="322"/>
        <end position="345"/>
    </location>
</feature>